<dbReference type="EMBL" id="CAJEWN010000209">
    <property type="protein sequence ID" value="CAD2172970.1"/>
    <property type="molecule type" value="Genomic_DNA"/>
</dbReference>
<accession>A0A6V7VDF7</accession>
<protein>
    <submittedName>
        <fullName evidence="2">Uncharacterized protein</fullName>
    </submittedName>
</protein>
<feature type="transmembrane region" description="Helical" evidence="1">
    <location>
        <begin position="36"/>
        <end position="53"/>
    </location>
</feature>
<proteinExistence type="predicted"/>
<organism evidence="2 3">
    <name type="scientific">Meloidogyne enterolobii</name>
    <name type="common">Root-knot nematode worm</name>
    <name type="synonym">Meloidogyne mayaguensis</name>
    <dbReference type="NCBI Taxonomy" id="390850"/>
    <lineage>
        <taxon>Eukaryota</taxon>
        <taxon>Metazoa</taxon>
        <taxon>Ecdysozoa</taxon>
        <taxon>Nematoda</taxon>
        <taxon>Chromadorea</taxon>
        <taxon>Rhabditida</taxon>
        <taxon>Tylenchina</taxon>
        <taxon>Tylenchomorpha</taxon>
        <taxon>Tylenchoidea</taxon>
        <taxon>Meloidogynidae</taxon>
        <taxon>Meloidogyninae</taxon>
        <taxon>Meloidogyne</taxon>
    </lineage>
</organism>
<keyword evidence="1" id="KW-1133">Transmembrane helix</keyword>
<dbReference type="AlphaFoldDB" id="A0A6V7VDF7"/>
<name>A0A6V7VDF7_MELEN</name>
<keyword evidence="1" id="KW-0472">Membrane</keyword>
<comment type="caution">
    <text evidence="2">The sequence shown here is derived from an EMBL/GenBank/DDBJ whole genome shotgun (WGS) entry which is preliminary data.</text>
</comment>
<reference evidence="2 3" key="1">
    <citation type="submission" date="2020-08" db="EMBL/GenBank/DDBJ databases">
        <authorList>
            <person name="Koutsovoulos G."/>
            <person name="Danchin GJ E."/>
        </authorList>
    </citation>
    <scope>NUCLEOTIDE SEQUENCE [LARGE SCALE GENOMIC DNA]</scope>
</reference>
<evidence type="ECO:0000256" key="1">
    <source>
        <dbReference type="SAM" id="Phobius"/>
    </source>
</evidence>
<dbReference type="Proteomes" id="UP000580250">
    <property type="component" value="Unassembled WGS sequence"/>
</dbReference>
<evidence type="ECO:0000313" key="2">
    <source>
        <dbReference type="EMBL" id="CAD2172970.1"/>
    </source>
</evidence>
<gene>
    <name evidence="2" type="ORF">MENT_LOCUS24550</name>
</gene>
<evidence type="ECO:0000313" key="3">
    <source>
        <dbReference type="Proteomes" id="UP000580250"/>
    </source>
</evidence>
<keyword evidence="1" id="KW-0812">Transmembrane</keyword>
<sequence>MTIQKIEIVGILEGVSRGWGAKFGCRFKFLAQVPLIFRYPSVSLIFMFSMLVNEKTKFLVLGRKIN</sequence>